<gene>
    <name evidence="1" type="ORF">ACH5RR_021273</name>
</gene>
<organism evidence="1 2">
    <name type="scientific">Cinchona calisaya</name>
    <dbReference type="NCBI Taxonomy" id="153742"/>
    <lineage>
        <taxon>Eukaryota</taxon>
        <taxon>Viridiplantae</taxon>
        <taxon>Streptophyta</taxon>
        <taxon>Embryophyta</taxon>
        <taxon>Tracheophyta</taxon>
        <taxon>Spermatophyta</taxon>
        <taxon>Magnoliopsida</taxon>
        <taxon>eudicotyledons</taxon>
        <taxon>Gunneridae</taxon>
        <taxon>Pentapetalae</taxon>
        <taxon>asterids</taxon>
        <taxon>lamiids</taxon>
        <taxon>Gentianales</taxon>
        <taxon>Rubiaceae</taxon>
        <taxon>Cinchonoideae</taxon>
        <taxon>Cinchoneae</taxon>
        <taxon>Cinchona</taxon>
    </lineage>
</organism>
<accession>A0ABD2ZGV5</accession>
<reference evidence="1 2" key="1">
    <citation type="submission" date="2024-11" db="EMBL/GenBank/DDBJ databases">
        <title>A near-complete genome assembly of Cinchona calisaya.</title>
        <authorList>
            <person name="Lian D.C."/>
            <person name="Zhao X.W."/>
            <person name="Wei L."/>
        </authorList>
    </citation>
    <scope>NUCLEOTIDE SEQUENCE [LARGE SCALE GENOMIC DNA]</scope>
    <source>
        <tissue evidence="1">Nenye</tissue>
    </source>
</reference>
<dbReference type="AlphaFoldDB" id="A0ABD2ZGV5"/>
<comment type="caution">
    <text evidence="1">The sequence shown here is derived from an EMBL/GenBank/DDBJ whole genome shotgun (WGS) entry which is preliminary data.</text>
</comment>
<evidence type="ECO:0000313" key="2">
    <source>
        <dbReference type="Proteomes" id="UP001630127"/>
    </source>
</evidence>
<proteinExistence type="predicted"/>
<sequence>MPLLEVGQVENQLMLESVMLGPRHPVWYFQKKPHANLRISFIDEDTILDQYPHKDPIVIDVKVGDYRVHRVLINSGSLTDIIYWHAKERMGVSDDHIRPVCKSLVGFSGDLIMPEQTVMFPLTLKKSQRCRTEMIKKPSSYDMALG</sequence>
<keyword evidence="2" id="KW-1185">Reference proteome</keyword>
<dbReference type="PANTHER" id="PTHR33240">
    <property type="entry name" value="OS08G0508500 PROTEIN"/>
    <property type="match status" value="1"/>
</dbReference>
<dbReference type="Proteomes" id="UP001630127">
    <property type="component" value="Unassembled WGS sequence"/>
</dbReference>
<name>A0ABD2ZGV5_9GENT</name>
<evidence type="ECO:0000313" key="1">
    <source>
        <dbReference type="EMBL" id="KAL3518684.1"/>
    </source>
</evidence>
<dbReference type="EMBL" id="JBJUIK010000009">
    <property type="protein sequence ID" value="KAL3518684.1"/>
    <property type="molecule type" value="Genomic_DNA"/>
</dbReference>
<protein>
    <submittedName>
        <fullName evidence="1">Uncharacterized protein</fullName>
    </submittedName>
</protein>
<dbReference type="PANTHER" id="PTHR33240:SF15">
    <property type="entry name" value="GAG-PRO-LIKE PROTEIN"/>
    <property type="match status" value="1"/>
</dbReference>